<feature type="region of interest" description="Disordered" evidence="1">
    <location>
        <begin position="1"/>
        <end position="40"/>
    </location>
</feature>
<proteinExistence type="predicted"/>
<feature type="compositionally biased region" description="Basic and acidic residues" evidence="1">
    <location>
        <begin position="7"/>
        <end position="21"/>
    </location>
</feature>
<evidence type="ECO:0000313" key="3">
    <source>
        <dbReference type="Proteomes" id="UP000597762"/>
    </source>
</evidence>
<dbReference type="EMBL" id="CAHIKZ030001293">
    <property type="protein sequence ID" value="CAE1258973.1"/>
    <property type="molecule type" value="Genomic_DNA"/>
</dbReference>
<gene>
    <name evidence="2" type="ORF">SPHA_31453</name>
</gene>
<evidence type="ECO:0000313" key="2">
    <source>
        <dbReference type="EMBL" id="CAE1258973.1"/>
    </source>
</evidence>
<dbReference type="AlphaFoldDB" id="A0A812CDI4"/>
<evidence type="ECO:0000256" key="1">
    <source>
        <dbReference type="SAM" id="MobiDB-lite"/>
    </source>
</evidence>
<keyword evidence="3" id="KW-1185">Reference proteome</keyword>
<accession>A0A812CDI4</accession>
<reference evidence="2" key="1">
    <citation type="submission" date="2021-01" db="EMBL/GenBank/DDBJ databases">
        <authorList>
            <person name="Li R."/>
            <person name="Bekaert M."/>
        </authorList>
    </citation>
    <scope>NUCLEOTIDE SEQUENCE</scope>
    <source>
        <strain evidence="2">Farmed</strain>
    </source>
</reference>
<organism evidence="2 3">
    <name type="scientific">Acanthosepion pharaonis</name>
    <name type="common">Pharaoh cuttlefish</name>
    <name type="synonym">Sepia pharaonis</name>
    <dbReference type="NCBI Taxonomy" id="158019"/>
    <lineage>
        <taxon>Eukaryota</taxon>
        <taxon>Metazoa</taxon>
        <taxon>Spiralia</taxon>
        <taxon>Lophotrochozoa</taxon>
        <taxon>Mollusca</taxon>
        <taxon>Cephalopoda</taxon>
        <taxon>Coleoidea</taxon>
        <taxon>Decapodiformes</taxon>
        <taxon>Sepiida</taxon>
        <taxon>Sepiina</taxon>
        <taxon>Sepiidae</taxon>
        <taxon>Acanthosepion</taxon>
    </lineage>
</organism>
<sequence length="248" mass="26843">MNPPSKTPDHRQPKCLKKGDMSRGPNSFPSSVKGHWPTISPESLNSRIDLPFASPSKTRLSPATIDEIISGFDPCRQHPLSICKCPKCLPPTRLFLPSVTLRNRDTISEMSPANVLSLEEQTIGRAAQKTPLPPTAVHRRHPHFWRRLSTNVARCGARLSPSLKGLLSLLEGVAPFPLQFRCCLSHIGGAAFLLPFQTSSLTDSGRGGHVLLVTCVTQTDGAPLAEGVLRLSVLSTAVCHDDPDGINP</sequence>
<dbReference type="Proteomes" id="UP000597762">
    <property type="component" value="Unassembled WGS sequence"/>
</dbReference>
<name>A0A812CDI4_ACAPH</name>
<comment type="caution">
    <text evidence="2">The sequence shown here is derived from an EMBL/GenBank/DDBJ whole genome shotgun (WGS) entry which is preliminary data.</text>
</comment>
<protein>
    <submittedName>
        <fullName evidence="2">Uncharacterized protein</fullName>
    </submittedName>
</protein>